<evidence type="ECO:0000256" key="5">
    <source>
        <dbReference type="ARBA" id="ARBA00022833"/>
    </source>
</evidence>
<dbReference type="SUPFAM" id="SSF57667">
    <property type="entry name" value="beta-beta-alpha zinc fingers"/>
    <property type="match status" value="7"/>
</dbReference>
<dbReference type="Pfam" id="PF13909">
    <property type="entry name" value="zf-H2C2_5"/>
    <property type="match status" value="1"/>
</dbReference>
<comment type="subcellular location">
    <subcellularLocation>
        <location evidence="1">Nucleus</location>
    </subcellularLocation>
</comment>
<evidence type="ECO:0000256" key="11">
    <source>
        <dbReference type="SAM" id="MobiDB-lite"/>
    </source>
</evidence>
<keyword evidence="2" id="KW-0479">Metal-binding</keyword>
<dbReference type="Proteomes" id="UP001460270">
    <property type="component" value="Unassembled WGS sequence"/>
</dbReference>
<feature type="domain" description="C2H2-type" evidence="12">
    <location>
        <begin position="335"/>
        <end position="362"/>
    </location>
</feature>
<organism evidence="13 14">
    <name type="scientific">Mugilogobius chulae</name>
    <name type="common">yellowstripe goby</name>
    <dbReference type="NCBI Taxonomy" id="88201"/>
    <lineage>
        <taxon>Eukaryota</taxon>
        <taxon>Metazoa</taxon>
        <taxon>Chordata</taxon>
        <taxon>Craniata</taxon>
        <taxon>Vertebrata</taxon>
        <taxon>Euteleostomi</taxon>
        <taxon>Actinopterygii</taxon>
        <taxon>Neopterygii</taxon>
        <taxon>Teleostei</taxon>
        <taxon>Neoteleostei</taxon>
        <taxon>Acanthomorphata</taxon>
        <taxon>Gobiaria</taxon>
        <taxon>Gobiiformes</taxon>
        <taxon>Gobioidei</taxon>
        <taxon>Gobiidae</taxon>
        <taxon>Gobionellinae</taxon>
        <taxon>Mugilogobius</taxon>
    </lineage>
</organism>
<dbReference type="AlphaFoldDB" id="A0AAW0MG32"/>
<feature type="domain" description="C2H2-type" evidence="12">
    <location>
        <begin position="451"/>
        <end position="479"/>
    </location>
</feature>
<evidence type="ECO:0000256" key="8">
    <source>
        <dbReference type="ARBA" id="ARBA00023163"/>
    </source>
</evidence>
<feature type="compositionally biased region" description="Basic and acidic residues" evidence="11">
    <location>
        <begin position="15"/>
        <end position="38"/>
    </location>
</feature>
<dbReference type="InterPro" id="IPR057828">
    <property type="entry name" value="Znf_C2H2_ZNF142_13th"/>
</dbReference>
<evidence type="ECO:0000256" key="9">
    <source>
        <dbReference type="ARBA" id="ARBA00023242"/>
    </source>
</evidence>
<dbReference type="FunFam" id="3.30.160.60:FF:000446">
    <property type="entry name" value="Zinc finger protein"/>
    <property type="match status" value="1"/>
</dbReference>
<evidence type="ECO:0000256" key="6">
    <source>
        <dbReference type="ARBA" id="ARBA00023015"/>
    </source>
</evidence>
<evidence type="ECO:0000259" key="12">
    <source>
        <dbReference type="PROSITE" id="PS50157"/>
    </source>
</evidence>
<feature type="domain" description="C2H2-type" evidence="12">
    <location>
        <begin position="687"/>
        <end position="714"/>
    </location>
</feature>
<keyword evidence="5" id="KW-0862">Zinc</keyword>
<dbReference type="PROSITE" id="PS50157">
    <property type="entry name" value="ZINC_FINGER_C2H2_2"/>
    <property type="match status" value="13"/>
</dbReference>
<evidence type="ECO:0000256" key="10">
    <source>
        <dbReference type="PROSITE-ProRule" id="PRU00042"/>
    </source>
</evidence>
<feature type="compositionally biased region" description="Basic residues" evidence="11">
    <location>
        <begin position="39"/>
        <end position="49"/>
    </location>
</feature>
<dbReference type="Pfam" id="PF00096">
    <property type="entry name" value="zf-C2H2"/>
    <property type="match status" value="3"/>
</dbReference>
<keyword evidence="4 10" id="KW-0863">Zinc-finger</keyword>
<protein>
    <recommendedName>
        <fullName evidence="12">C2H2-type domain-containing protein</fullName>
    </recommendedName>
</protein>
<feature type="domain" description="C2H2-type" evidence="12">
    <location>
        <begin position="162"/>
        <end position="189"/>
    </location>
</feature>
<dbReference type="GO" id="GO:0005634">
    <property type="term" value="C:nucleus"/>
    <property type="evidence" value="ECO:0007669"/>
    <property type="project" value="UniProtKB-SubCell"/>
</dbReference>
<feature type="domain" description="C2H2-type" evidence="12">
    <location>
        <begin position="71"/>
        <end position="98"/>
    </location>
</feature>
<feature type="domain" description="C2H2-type" evidence="12">
    <location>
        <begin position="630"/>
        <end position="658"/>
    </location>
</feature>
<evidence type="ECO:0000313" key="13">
    <source>
        <dbReference type="EMBL" id="KAK7877932.1"/>
    </source>
</evidence>
<dbReference type="FunFam" id="3.30.160.60:FF:000614">
    <property type="entry name" value="Zinc finger protein 142"/>
    <property type="match status" value="1"/>
</dbReference>
<evidence type="ECO:0000313" key="14">
    <source>
        <dbReference type="Proteomes" id="UP001460270"/>
    </source>
</evidence>
<feature type="domain" description="C2H2-type" evidence="12">
    <location>
        <begin position="659"/>
        <end position="686"/>
    </location>
</feature>
<feature type="domain" description="C2H2-type" evidence="12">
    <location>
        <begin position="391"/>
        <end position="418"/>
    </location>
</feature>
<feature type="domain" description="C2H2-type" evidence="12">
    <location>
        <begin position="127"/>
        <end position="155"/>
    </location>
</feature>
<accession>A0AAW0MG32</accession>
<dbReference type="FunFam" id="3.30.160.60:FF:000322">
    <property type="entry name" value="GDNF-inducible zinc finger protein 1"/>
    <property type="match status" value="1"/>
</dbReference>
<dbReference type="Pfam" id="PF23574">
    <property type="entry name" value="zf-C2H2_ZNF142_18"/>
    <property type="match status" value="1"/>
</dbReference>
<keyword evidence="8" id="KW-0804">Transcription</keyword>
<dbReference type="InterPro" id="IPR013087">
    <property type="entry name" value="Znf_C2H2_type"/>
</dbReference>
<evidence type="ECO:0000256" key="7">
    <source>
        <dbReference type="ARBA" id="ARBA00023125"/>
    </source>
</evidence>
<dbReference type="PROSITE" id="PS00028">
    <property type="entry name" value="ZINC_FINGER_C2H2_1"/>
    <property type="match status" value="10"/>
</dbReference>
<dbReference type="PANTHER" id="PTHR24379:SF121">
    <property type="entry name" value="C2H2-TYPE DOMAIN-CONTAINING PROTEIN"/>
    <property type="match status" value="1"/>
</dbReference>
<evidence type="ECO:0000256" key="1">
    <source>
        <dbReference type="ARBA" id="ARBA00004123"/>
    </source>
</evidence>
<feature type="domain" description="C2H2-type" evidence="12">
    <location>
        <begin position="99"/>
        <end position="126"/>
    </location>
</feature>
<dbReference type="PANTHER" id="PTHR24379">
    <property type="entry name" value="KRAB AND ZINC FINGER DOMAIN-CONTAINING"/>
    <property type="match status" value="1"/>
</dbReference>
<dbReference type="InterPro" id="IPR036236">
    <property type="entry name" value="Znf_C2H2_sf"/>
</dbReference>
<dbReference type="Gene3D" id="3.30.160.60">
    <property type="entry name" value="Classic Zinc Finger"/>
    <property type="match status" value="10"/>
</dbReference>
<keyword evidence="14" id="KW-1185">Reference proteome</keyword>
<dbReference type="GO" id="GO:0008270">
    <property type="term" value="F:zinc ion binding"/>
    <property type="evidence" value="ECO:0007669"/>
    <property type="project" value="UniProtKB-KW"/>
</dbReference>
<dbReference type="SMART" id="SM00355">
    <property type="entry name" value="ZnF_C2H2"/>
    <property type="match status" value="21"/>
</dbReference>
<reference evidence="14" key="1">
    <citation type="submission" date="2024-04" db="EMBL/GenBank/DDBJ databases">
        <title>Salinicola lusitanus LLJ914,a marine bacterium isolated from the Okinawa Trough.</title>
        <authorList>
            <person name="Li J."/>
        </authorList>
    </citation>
    <scope>NUCLEOTIDE SEQUENCE [LARGE SCALE GENOMIC DNA]</scope>
</reference>
<evidence type="ECO:0000256" key="3">
    <source>
        <dbReference type="ARBA" id="ARBA00022737"/>
    </source>
</evidence>
<keyword evidence="7" id="KW-0238">DNA-binding</keyword>
<feature type="domain" description="C2H2-type" evidence="12">
    <location>
        <begin position="602"/>
        <end position="629"/>
    </location>
</feature>
<evidence type="ECO:0000256" key="2">
    <source>
        <dbReference type="ARBA" id="ARBA00022723"/>
    </source>
</evidence>
<dbReference type="EMBL" id="JBBPFD010000664">
    <property type="protein sequence ID" value="KAK7877932.1"/>
    <property type="molecule type" value="Genomic_DNA"/>
</dbReference>
<keyword evidence="6" id="KW-0805">Transcription regulation</keyword>
<keyword evidence="9" id="KW-0539">Nucleus</keyword>
<proteinExistence type="predicted"/>
<gene>
    <name evidence="13" type="ORF">WMY93_031408</name>
</gene>
<dbReference type="GO" id="GO:0003677">
    <property type="term" value="F:DNA binding"/>
    <property type="evidence" value="ECO:0007669"/>
    <property type="project" value="UniProtKB-KW"/>
</dbReference>
<feature type="domain" description="C2H2-type" evidence="12">
    <location>
        <begin position="307"/>
        <end position="334"/>
    </location>
</feature>
<sequence>MEAVESGSEMWADTPRNKNDHEAPSPDELMSCKKDQSKKGVRVKRGRKPATKDQAGAYLPKSTAAQTFRTHRCPTCHRCFKMSSHLAEHLKLHFPDPQLQCSTCQRYFTSKNKLHIHQLRESGFKSHKCSLCSYSAVERNSLRRHFLSIHADKTDFSPELNFTCPVCSEGFRQSKSLKTHLKTHNVVKNSAQHFCIQEGCSFKSTLLTLIQHIAETHHFTPTQCKHHACTALFRTKTLMEEHFRNHQAYHCTDCDFACSNKKIFAQHRKQGHAGGEQFSCEFCDFKSFNSVEFESHVGHFHASEKIHKCSHCDFITSYKHGLKRHMLRHTGEKRHKCSVCDFRCRDESYLSRHMLTHSDSKNYMCSECGYVTKWKHYLAVHMRKHAGDMRYQCDLCGYRCHRADLLNSHKLRHQNKNLICEICAYSCKRKYELRQHMLSKHSETKLPPAVYKCKFCTYTSSYRQALRNHENCKHTKSKDSVSLFLHKRKTHGYVPGDKAWLENYALKEKEKNTSGNLANFYNNATKLRKHKLRLHDKKPTHFCTDCDFSGFSPDDIKRHKTSQISLAKHCKRVHLRSFTCKKCKYTCGSSHHMRVHQDERNYLCTECGYKCKWATQLKCHMTKHTGEKRFECPDCDYRTNRADALRSHRDTQHSSSRPFICEKCGKSFKTSAMLKTHQQQHSDSRPFTCGLCQKSFKWPAGLRHHFLSHTQQMPFCCTVCSYRAKQRFQVVRHLKKHHPEVAVEEGVQRDGEVGGLAIKDALEGRHRAKVKFIQAQKLRSILPTRAQHSVVVVGFYK</sequence>
<feature type="region of interest" description="Disordered" evidence="11">
    <location>
        <begin position="1"/>
        <end position="54"/>
    </location>
</feature>
<dbReference type="FunFam" id="3.30.160.60:FF:001062">
    <property type="entry name" value="Zinc finger protein 142"/>
    <property type="match status" value="1"/>
</dbReference>
<keyword evidence="3" id="KW-0677">Repeat</keyword>
<feature type="domain" description="C2H2-type" evidence="12">
    <location>
        <begin position="363"/>
        <end position="390"/>
    </location>
</feature>
<evidence type="ECO:0000256" key="4">
    <source>
        <dbReference type="ARBA" id="ARBA00022771"/>
    </source>
</evidence>
<name>A0AAW0MG32_9GOBI</name>
<comment type="caution">
    <text evidence="13">The sequence shown here is derived from an EMBL/GenBank/DDBJ whole genome shotgun (WGS) entry which is preliminary data.</text>
</comment>